<evidence type="ECO:0000313" key="1">
    <source>
        <dbReference type="EMBL" id="KAJ1937854.1"/>
    </source>
</evidence>
<protein>
    <submittedName>
        <fullName evidence="1">Uncharacterized protein</fullName>
    </submittedName>
</protein>
<dbReference type="Proteomes" id="UP001150603">
    <property type="component" value="Unassembled WGS sequence"/>
</dbReference>
<proteinExistence type="predicted"/>
<accession>A0ACC1J4V6</accession>
<organism evidence="1 2">
    <name type="scientific">Linderina macrospora</name>
    <dbReference type="NCBI Taxonomy" id="4868"/>
    <lineage>
        <taxon>Eukaryota</taxon>
        <taxon>Fungi</taxon>
        <taxon>Fungi incertae sedis</taxon>
        <taxon>Zoopagomycota</taxon>
        <taxon>Kickxellomycotina</taxon>
        <taxon>Kickxellomycetes</taxon>
        <taxon>Kickxellales</taxon>
        <taxon>Kickxellaceae</taxon>
        <taxon>Linderina</taxon>
    </lineage>
</organism>
<reference evidence="1" key="1">
    <citation type="submission" date="2022-07" db="EMBL/GenBank/DDBJ databases">
        <title>Phylogenomic reconstructions and comparative analyses of Kickxellomycotina fungi.</title>
        <authorList>
            <person name="Reynolds N.K."/>
            <person name="Stajich J.E."/>
            <person name="Barry K."/>
            <person name="Grigoriev I.V."/>
            <person name="Crous P."/>
            <person name="Smith M.E."/>
        </authorList>
    </citation>
    <scope>NUCLEOTIDE SEQUENCE</scope>
    <source>
        <strain evidence="1">NRRL 5244</strain>
    </source>
</reference>
<evidence type="ECO:0000313" key="2">
    <source>
        <dbReference type="Proteomes" id="UP001150603"/>
    </source>
</evidence>
<gene>
    <name evidence="1" type="ORF">FBU59_004628</name>
</gene>
<name>A0ACC1J4V6_9FUNG</name>
<dbReference type="EMBL" id="JANBPW010003372">
    <property type="protein sequence ID" value="KAJ1937854.1"/>
    <property type="molecule type" value="Genomic_DNA"/>
</dbReference>
<keyword evidence="2" id="KW-1185">Reference proteome</keyword>
<comment type="caution">
    <text evidence="1">The sequence shown here is derived from an EMBL/GenBank/DDBJ whole genome shotgun (WGS) entry which is preliminary data.</text>
</comment>
<sequence length="167" mass="19102">MPPGFIAQFDERYKREFYVNTATGQSTWDDPRPAYYAQQQHQSGSRGAGGPPPPPYYQQGPPPPQQQYYQQGPPPQQQYYQQGPPPQQYYQQPPPQQYYQQPPPQQQYSQPQTVVPEQKQSFFKRNPLVTGLAAGAVGMYAAHEIGEHFEEEREEAYDAGFADGAEW</sequence>